<feature type="region of interest" description="Disordered" evidence="1">
    <location>
        <begin position="209"/>
        <end position="256"/>
    </location>
</feature>
<dbReference type="OrthoDB" id="2525151at2759"/>
<organism evidence="2 3">
    <name type="scientific">Rhodotorula mucilaginosa</name>
    <name type="common">Yeast</name>
    <name type="synonym">Rhodotorula rubra</name>
    <dbReference type="NCBI Taxonomy" id="5537"/>
    <lineage>
        <taxon>Eukaryota</taxon>
        <taxon>Fungi</taxon>
        <taxon>Dikarya</taxon>
        <taxon>Basidiomycota</taxon>
        <taxon>Pucciniomycotina</taxon>
        <taxon>Microbotryomycetes</taxon>
        <taxon>Sporidiobolales</taxon>
        <taxon>Sporidiobolaceae</taxon>
        <taxon>Rhodotorula</taxon>
    </lineage>
</organism>
<gene>
    <name evidence="2" type="ORF">C6P46_004816</name>
</gene>
<keyword evidence="3" id="KW-1185">Reference proteome</keyword>
<evidence type="ECO:0000313" key="2">
    <source>
        <dbReference type="EMBL" id="KAG0660015.1"/>
    </source>
</evidence>
<evidence type="ECO:0000313" key="3">
    <source>
        <dbReference type="Proteomes" id="UP000777482"/>
    </source>
</evidence>
<sequence length="1018" mass="111045">MLGPVRRAACRCASTSTAAPCKHGVRDYSRHANTESNRSDSTREGGAALDYAAPLWSTATPGSSHWFHAARPAWTDWKRNAAPAPTTYSPAPIPLESPGFNETTRIQVGPATTPEKTAASSSLLPDTAEARVSTYLRGRGQRTALEGFRDEYGEIFDVAERADMPLLRAMVLEDQELAGASHRGLKLLEIERFATNRPKEGGQVAHAIRTGADRSQLPASGSQSATQGRRKRSKSHDGVNSAPSSEPNRPDALPHDPASRLVAYTAGEYADLVAADQSWKAFSTIADFESSDDDLRIALDFLLRLCGPVPTSRPSTTPSPPRIPSEQLSLALQVLRRLLDVFPDDVVRPEPTGSDLPQSVRLQVVLLRTVLEIALREDFSDLSIKALHALGTLRKTHAALAALPESYQDAAVIDKVLQLGLVTMRDERQTLYTPTMRVEAWSSSAEVSQLAALVRLRYTWSRDDSWDSSELISRSSARLLSAYVDECAARHRWDLVAECWRLWCKKGWSIGRQAVPLSRWLAGASAPETYGPAGGALSTPVVHPELFWGLANETVAALQSGRNGSDWTAEDKNDWVDLLCASRAASRATRQCARRSVAHWQQVQPVGSPAPFVLRGSTLLNLLRTAVPPYDKDFTYPRQLLSAHVATLVNPTSPYASANGHIEHFDLTTLAQAFTLAGDHASVGQIYRRALEQKHLPDAKDVGVVLADVARRHPHGALEQVARAAASGLRVDLELLQAVLKAQLDQLRSDGSHAAVVARESRSREAIAQACVLATRLGLTPSHIATLRCFGEESLAADPASDVKPSRRGTDGGMSAARAVGDLLTARRTNDWRLAHRIFTRTMIRDELGRTVAHGIRDERVLTLCLETLLKADRSKGYRAERPAIRDAIAQVLDAAIAPLAQLDIEETPTPAGNVTLVRSRAGLDLVLEAHVRTTTEPEVVDALMALLERQADLECEERLAPSDATKEKVVRWAVARRGRDVVLGQATFLGMAARHVLNPEKVMELAEPNREQHSLRA</sequence>
<accession>A0A9P6W1Z7</accession>
<name>A0A9P6W1Z7_RHOMI</name>
<proteinExistence type="predicted"/>
<evidence type="ECO:0000256" key="1">
    <source>
        <dbReference type="SAM" id="MobiDB-lite"/>
    </source>
</evidence>
<comment type="caution">
    <text evidence="2">The sequence shown here is derived from an EMBL/GenBank/DDBJ whole genome shotgun (WGS) entry which is preliminary data.</text>
</comment>
<dbReference type="EMBL" id="PUHQ01000048">
    <property type="protein sequence ID" value="KAG0660015.1"/>
    <property type="molecule type" value="Genomic_DNA"/>
</dbReference>
<protein>
    <submittedName>
        <fullName evidence="2">Uncharacterized protein</fullName>
    </submittedName>
</protein>
<feature type="compositionally biased region" description="Polar residues" evidence="1">
    <location>
        <begin position="217"/>
        <end position="227"/>
    </location>
</feature>
<reference evidence="2 3" key="1">
    <citation type="submission" date="2020-11" db="EMBL/GenBank/DDBJ databases">
        <title>Kefir isolates.</title>
        <authorList>
            <person name="Marcisauskas S."/>
            <person name="Kim Y."/>
            <person name="Blasche S."/>
        </authorList>
    </citation>
    <scope>NUCLEOTIDE SEQUENCE [LARGE SCALE GENOMIC DNA]</scope>
    <source>
        <strain evidence="2 3">KR</strain>
    </source>
</reference>
<dbReference type="AlphaFoldDB" id="A0A9P6W1Z7"/>
<dbReference type="Proteomes" id="UP000777482">
    <property type="component" value="Unassembled WGS sequence"/>
</dbReference>